<proteinExistence type="predicted"/>
<sequence>MPKNPFNDFKTIKNFKKRKTELNGEEKVKTDDLGLEIAWGVLKQFESKENQKLHKLFSLNVDINKLKELQQNRNLSKTINEFCIPFINNKKNKKLYYWSILIAILSRIFFHGIHLLVFTLLAVLSYKVLPLGSITNHELSTREDVYVSFVGILYGLNLLFVLFIYSGFKANKEYRNRTIISISTSNIFLYRRTKILVKKCYWLLNSNNDMQNIEDNKEIIEEITKHFNILINGYFRVFLLGTLFNNTKLENGIKNDFKYKKYKSLYWENIVSYIYCFYINSIALIYLFFSIFIYAGFGYLIYQTFFQ</sequence>
<reference evidence="2 3" key="1">
    <citation type="journal article" date="2002" name="Nucleic Acids Res.">
        <title>The complete genomic sequence of Mycoplasma penetrans, an intracellular bacterial pathogen in humans.</title>
        <authorList>
            <person name="Sasaki Y."/>
            <person name="Ishikawa J."/>
            <person name="Yamashita A."/>
            <person name="Oshima K."/>
            <person name="Kenri T."/>
            <person name="Furuya K."/>
            <person name="Yoshino C."/>
            <person name="Horino A."/>
            <person name="Shiba T."/>
            <person name="Sasaki T."/>
            <person name="Hattori M."/>
        </authorList>
    </citation>
    <scope>NUCLEOTIDE SEQUENCE [LARGE SCALE GENOMIC DNA]</scope>
    <source>
        <strain evidence="2 3">HF-2</strain>
    </source>
</reference>
<dbReference type="Proteomes" id="UP000002522">
    <property type="component" value="Chromosome"/>
</dbReference>
<protein>
    <submittedName>
        <fullName evidence="2">Uncharacterized protein</fullName>
    </submittedName>
</protein>
<dbReference type="RefSeq" id="WP_011077289.1">
    <property type="nucleotide sequence ID" value="NC_004432.1"/>
</dbReference>
<name>Q8EVU4_MALP2</name>
<dbReference type="KEGG" id="mpe:MYPE4650"/>
<dbReference type="EMBL" id="BA000026">
    <property type="protein sequence ID" value="BAC44255.1"/>
    <property type="molecule type" value="Genomic_DNA"/>
</dbReference>
<gene>
    <name evidence="2" type="ordered locus">MYPE4650</name>
</gene>
<organism evidence="2 3">
    <name type="scientific">Malacoplasma penetrans (strain HF-2)</name>
    <name type="common">Mycoplasma penetrans</name>
    <dbReference type="NCBI Taxonomy" id="272633"/>
    <lineage>
        <taxon>Bacteria</taxon>
        <taxon>Bacillati</taxon>
        <taxon>Mycoplasmatota</taxon>
        <taxon>Mycoplasmoidales</taxon>
        <taxon>Mycoplasmoidaceae</taxon>
        <taxon>Malacoplasma</taxon>
    </lineage>
</organism>
<dbReference type="STRING" id="272633.gene:10731581"/>
<dbReference type="HOGENOM" id="CLU_926952_0_0_14"/>
<evidence type="ECO:0000313" key="3">
    <source>
        <dbReference type="Proteomes" id="UP000002522"/>
    </source>
</evidence>
<keyword evidence="3" id="KW-1185">Reference proteome</keyword>
<keyword evidence="1" id="KW-0472">Membrane</keyword>
<feature type="transmembrane region" description="Helical" evidence="1">
    <location>
        <begin position="270"/>
        <end position="302"/>
    </location>
</feature>
<keyword evidence="1" id="KW-1133">Transmembrane helix</keyword>
<dbReference type="AlphaFoldDB" id="Q8EVU4"/>
<feature type="transmembrane region" description="Helical" evidence="1">
    <location>
        <begin position="95"/>
        <end position="126"/>
    </location>
</feature>
<feature type="transmembrane region" description="Helical" evidence="1">
    <location>
        <begin position="146"/>
        <end position="168"/>
    </location>
</feature>
<evidence type="ECO:0000256" key="1">
    <source>
        <dbReference type="SAM" id="Phobius"/>
    </source>
</evidence>
<accession>Q8EVU4</accession>
<keyword evidence="1" id="KW-0812">Transmembrane</keyword>
<evidence type="ECO:0000313" key="2">
    <source>
        <dbReference type="EMBL" id="BAC44255.1"/>
    </source>
</evidence>
<dbReference type="InParanoid" id="Q8EVU4"/>